<dbReference type="SMART" id="SM00387">
    <property type="entry name" value="HATPase_c"/>
    <property type="match status" value="1"/>
</dbReference>
<evidence type="ECO:0000256" key="4">
    <source>
        <dbReference type="ARBA" id="ARBA00022679"/>
    </source>
</evidence>
<dbReference type="Gene3D" id="3.30.450.40">
    <property type="match status" value="2"/>
</dbReference>
<gene>
    <name evidence="8" type="ORF">KSF_042730</name>
</gene>
<evidence type="ECO:0000256" key="2">
    <source>
        <dbReference type="ARBA" id="ARBA00012438"/>
    </source>
</evidence>
<keyword evidence="6" id="KW-0902">Two-component regulatory system</keyword>
<comment type="catalytic activity">
    <reaction evidence="1">
        <text>ATP + protein L-histidine = ADP + protein N-phospho-L-histidine.</text>
        <dbReference type="EC" id="2.7.13.3"/>
    </reaction>
</comment>
<dbReference type="SMART" id="SM00065">
    <property type="entry name" value="GAF"/>
    <property type="match status" value="2"/>
</dbReference>
<dbReference type="SUPFAM" id="SSF47384">
    <property type="entry name" value="Homodimeric domain of signal transducing histidine kinase"/>
    <property type="match status" value="1"/>
</dbReference>
<protein>
    <recommendedName>
        <fullName evidence="2">histidine kinase</fullName>
        <ecNumber evidence="2">2.7.13.3</ecNumber>
    </recommendedName>
</protein>
<evidence type="ECO:0000313" key="9">
    <source>
        <dbReference type="Proteomes" id="UP000597444"/>
    </source>
</evidence>
<dbReference type="Pfam" id="PF02518">
    <property type="entry name" value="HATPase_c"/>
    <property type="match status" value="1"/>
</dbReference>
<keyword evidence="5" id="KW-0418">Kinase</keyword>
<comment type="caution">
    <text evidence="8">The sequence shown here is derived from an EMBL/GenBank/DDBJ whole genome shotgun (WGS) entry which is preliminary data.</text>
</comment>
<name>A0A8J3N3I2_9CHLR</name>
<dbReference type="SUPFAM" id="SSF55781">
    <property type="entry name" value="GAF domain-like"/>
    <property type="match status" value="2"/>
</dbReference>
<dbReference type="Pfam" id="PF13185">
    <property type="entry name" value="GAF_2"/>
    <property type="match status" value="1"/>
</dbReference>
<keyword evidence="4" id="KW-0808">Transferase</keyword>
<dbReference type="Gene3D" id="3.30.565.10">
    <property type="entry name" value="Histidine kinase-like ATPase, C-terminal domain"/>
    <property type="match status" value="1"/>
</dbReference>
<dbReference type="PRINTS" id="PR00344">
    <property type="entry name" value="BCTRLSENSOR"/>
</dbReference>
<evidence type="ECO:0000256" key="5">
    <source>
        <dbReference type="ARBA" id="ARBA00022777"/>
    </source>
</evidence>
<dbReference type="PANTHER" id="PTHR43711">
    <property type="entry name" value="TWO-COMPONENT HISTIDINE KINASE"/>
    <property type="match status" value="1"/>
</dbReference>
<dbReference type="InterPro" id="IPR003594">
    <property type="entry name" value="HATPase_dom"/>
</dbReference>
<evidence type="ECO:0000256" key="3">
    <source>
        <dbReference type="ARBA" id="ARBA00022553"/>
    </source>
</evidence>
<dbReference type="InterPro" id="IPR004358">
    <property type="entry name" value="Sig_transdc_His_kin-like_C"/>
</dbReference>
<dbReference type="InterPro" id="IPR003018">
    <property type="entry name" value="GAF"/>
</dbReference>
<reference evidence="8" key="1">
    <citation type="submission" date="2020-10" db="EMBL/GenBank/DDBJ databases">
        <title>Taxonomic study of unclassified bacteria belonging to the class Ktedonobacteria.</title>
        <authorList>
            <person name="Yabe S."/>
            <person name="Wang C.M."/>
            <person name="Zheng Y."/>
            <person name="Sakai Y."/>
            <person name="Cavaletti L."/>
            <person name="Monciardini P."/>
            <person name="Donadio S."/>
        </authorList>
    </citation>
    <scope>NUCLEOTIDE SEQUENCE</scope>
    <source>
        <strain evidence="8">ID150040</strain>
    </source>
</reference>
<dbReference type="SUPFAM" id="SSF55874">
    <property type="entry name" value="ATPase domain of HSP90 chaperone/DNA topoisomerase II/histidine kinase"/>
    <property type="match status" value="1"/>
</dbReference>
<dbReference type="InterPro" id="IPR029016">
    <property type="entry name" value="GAF-like_dom_sf"/>
</dbReference>
<dbReference type="PANTHER" id="PTHR43711:SF1">
    <property type="entry name" value="HISTIDINE KINASE 1"/>
    <property type="match status" value="1"/>
</dbReference>
<accession>A0A8J3N3I2</accession>
<keyword evidence="9" id="KW-1185">Reference proteome</keyword>
<keyword evidence="3" id="KW-0597">Phosphoprotein</keyword>
<dbReference type="CDD" id="cd00082">
    <property type="entry name" value="HisKA"/>
    <property type="match status" value="1"/>
</dbReference>
<dbReference type="InterPro" id="IPR005467">
    <property type="entry name" value="His_kinase_dom"/>
</dbReference>
<dbReference type="Proteomes" id="UP000597444">
    <property type="component" value="Unassembled WGS sequence"/>
</dbReference>
<feature type="domain" description="Histidine kinase" evidence="7">
    <location>
        <begin position="363"/>
        <end position="588"/>
    </location>
</feature>
<proteinExistence type="predicted"/>
<dbReference type="CDD" id="cd00075">
    <property type="entry name" value="HATPase"/>
    <property type="match status" value="1"/>
</dbReference>
<dbReference type="InterPro" id="IPR036890">
    <property type="entry name" value="HATPase_C_sf"/>
</dbReference>
<dbReference type="EC" id="2.7.13.3" evidence="2"/>
<dbReference type="InterPro" id="IPR003661">
    <property type="entry name" value="HisK_dim/P_dom"/>
</dbReference>
<dbReference type="Pfam" id="PF00512">
    <property type="entry name" value="HisKA"/>
    <property type="match status" value="1"/>
</dbReference>
<organism evidence="8 9">
    <name type="scientific">Reticulibacter mediterranei</name>
    <dbReference type="NCBI Taxonomy" id="2778369"/>
    <lineage>
        <taxon>Bacteria</taxon>
        <taxon>Bacillati</taxon>
        <taxon>Chloroflexota</taxon>
        <taxon>Ktedonobacteria</taxon>
        <taxon>Ktedonobacterales</taxon>
        <taxon>Reticulibacteraceae</taxon>
        <taxon>Reticulibacter</taxon>
    </lineage>
</organism>
<dbReference type="EMBL" id="BNJK01000001">
    <property type="protein sequence ID" value="GHO94225.1"/>
    <property type="molecule type" value="Genomic_DNA"/>
</dbReference>
<dbReference type="FunFam" id="3.30.565.10:FF:000006">
    <property type="entry name" value="Sensor histidine kinase WalK"/>
    <property type="match status" value="1"/>
</dbReference>
<dbReference type="PROSITE" id="PS50109">
    <property type="entry name" value="HIS_KIN"/>
    <property type="match status" value="1"/>
</dbReference>
<dbReference type="InterPro" id="IPR036097">
    <property type="entry name" value="HisK_dim/P_sf"/>
</dbReference>
<evidence type="ECO:0000256" key="6">
    <source>
        <dbReference type="ARBA" id="ARBA00023012"/>
    </source>
</evidence>
<evidence type="ECO:0000256" key="1">
    <source>
        <dbReference type="ARBA" id="ARBA00000085"/>
    </source>
</evidence>
<sequence>MTAHISFTSNALFTSNIATTTIESQELIDPEQLQIIKKIVQHAGALLEVAHCSLALVDASNTAVVTLAALLPHGQQPRRTRFHFNEGVAGWVAAHRRSLLLNCAEQDPRFKRLGSQPIGSILCVPLLDQQLLLGTLTVSSTQPDCFDEQKQRLLEILAEQAVQTIVHARQTAIAQQQARQREMLFRLSRTIVAHLDPETLYHTILTAIQNVIPCQQAIMYITDEGARKLVPVAELNSEPHQIEDAHPIRDIRTTQLASEPIDLENKQLLASWAAHHRHPMLRAPFRSGDNPELFPAEVAVPLLASNRLHGLIWLTRPTAFHSDEFRLVRHISAMTTAALENRALQQKSGSEGSRQMQAGFLSKVAHELRSPINTINGYLDLALEGVAGDLNEQQHEFIRRARSGSEHLYALLEDLLLIARADAGQLQLNRAIMRLSDVIENAVEEMELTASDDNIIVGVEIAPNLPRLYGDAIRLQQVIRNLLSNALRFTPAGGRVMISARLSEQISADEEERTIELLVNDTGAGIEPDKLPHIFERFVQTVPGSRGRSGGHGLAIVKMVVELHGGTVTVKSTPGEGSTFVCVLPCLLT</sequence>
<dbReference type="InterPro" id="IPR050736">
    <property type="entry name" value="Sensor_HK_Regulatory"/>
</dbReference>
<dbReference type="AlphaFoldDB" id="A0A8J3N3I2"/>
<evidence type="ECO:0000259" key="7">
    <source>
        <dbReference type="PROSITE" id="PS50109"/>
    </source>
</evidence>
<dbReference type="GO" id="GO:0000155">
    <property type="term" value="F:phosphorelay sensor kinase activity"/>
    <property type="evidence" value="ECO:0007669"/>
    <property type="project" value="InterPro"/>
</dbReference>
<evidence type="ECO:0000313" key="8">
    <source>
        <dbReference type="EMBL" id="GHO94225.1"/>
    </source>
</evidence>
<dbReference type="SMART" id="SM00388">
    <property type="entry name" value="HisKA"/>
    <property type="match status" value="1"/>
</dbReference>
<dbReference type="RefSeq" id="WP_220204976.1">
    <property type="nucleotide sequence ID" value="NZ_BNJK01000001.1"/>
</dbReference>
<dbReference type="Gene3D" id="1.10.287.130">
    <property type="match status" value="1"/>
</dbReference>
<dbReference type="Pfam" id="PF01590">
    <property type="entry name" value="GAF"/>
    <property type="match status" value="1"/>
</dbReference>